<dbReference type="PROSITE" id="PS50850">
    <property type="entry name" value="MFS"/>
    <property type="match status" value="1"/>
</dbReference>
<dbReference type="InterPro" id="IPR051788">
    <property type="entry name" value="MFS_Transporter"/>
</dbReference>
<keyword evidence="6 7" id="KW-0472">Membrane</keyword>
<comment type="subcellular location">
    <subcellularLocation>
        <location evidence="1">Cell membrane</location>
        <topology evidence="1">Multi-pass membrane protein</topology>
    </subcellularLocation>
</comment>
<feature type="transmembrane region" description="Helical" evidence="7">
    <location>
        <begin position="159"/>
        <end position="180"/>
    </location>
</feature>
<evidence type="ECO:0000256" key="6">
    <source>
        <dbReference type="ARBA" id="ARBA00023136"/>
    </source>
</evidence>
<dbReference type="InterPro" id="IPR020846">
    <property type="entry name" value="MFS_dom"/>
</dbReference>
<feature type="transmembrane region" description="Helical" evidence="7">
    <location>
        <begin position="134"/>
        <end position="153"/>
    </location>
</feature>
<dbReference type="Gene3D" id="1.20.1250.20">
    <property type="entry name" value="MFS general substrate transporter like domains"/>
    <property type="match status" value="1"/>
</dbReference>
<keyword evidence="10" id="KW-1185">Reference proteome</keyword>
<dbReference type="PANTHER" id="PTHR23514">
    <property type="entry name" value="BYPASS OF STOP CODON PROTEIN 6"/>
    <property type="match status" value="1"/>
</dbReference>
<feature type="transmembrane region" description="Helical" evidence="7">
    <location>
        <begin position="41"/>
        <end position="60"/>
    </location>
</feature>
<dbReference type="InterPro" id="IPR036259">
    <property type="entry name" value="MFS_trans_sf"/>
</dbReference>
<reference evidence="9" key="1">
    <citation type="submission" date="2020-10" db="EMBL/GenBank/DDBJ databases">
        <title>Ca. Dormibacterota MAGs.</title>
        <authorList>
            <person name="Montgomery K."/>
        </authorList>
    </citation>
    <scope>NUCLEOTIDE SEQUENCE [LARGE SCALE GENOMIC DNA]</scope>
    <source>
        <strain evidence="9">SC8812_S17_10</strain>
    </source>
</reference>
<evidence type="ECO:0000256" key="7">
    <source>
        <dbReference type="SAM" id="Phobius"/>
    </source>
</evidence>
<feature type="transmembrane region" description="Helical" evidence="7">
    <location>
        <begin position="201"/>
        <end position="219"/>
    </location>
</feature>
<accession>A0A934KC02</accession>
<name>A0A934KC02_9BACT</name>
<dbReference type="GO" id="GO:0005886">
    <property type="term" value="C:plasma membrane"/>
    <property type="evidence" value="ECO:0007669"/>
    <property type="project" value="UniProtKB-SubCell"/>
</dbReference>
<evidence type="ECO:0000313" key="9">
    <source>
        <dbReference type="EMBL" id="MBJ7600283.1"/>
    </source>
</evidence>
<dbReference type="PANTHER" id="PTHR23514:SF3">
    <property type="entry name" value="BYPASS OF STOP CODON PROTEIN 6"/>
    <property type="match status" value="1"/>
</dbReference>
<evidence type="ECO:0000256" key="1">
    <source>
        <dbReference type="ARBA" id="ARBA00004651"/>
    </source>
</evidence>
<dbReference type="RefSeq" id="WP_338204048.1">
    <property type="nucleotide sequence ID" value="NZ_JAEKNR010000198.1"/>
</dbReference>
<evidence type="ECO:0000256" key="4">
    <source>
        <dbReference type="ARBA" id="ARBA00022692"/>
    </source>
</evidence>
<dbReference type="AlphaFoldDB" id="A0A934KC02"/>
<feature type="transmembrane region" description="Helical" evidence="7">
    <location>
        <begin position="239"/>
        <end position="260"/>
    </location>
</feature>
<gene>
    <name evidence="9" type="ORF">JF922_19690</name>
</gene>
<keyword evidence="3" id="KW-0813">Transport</keyword>
<organism evidence="9 10">
    <name type="scientific">Candidatus Nephthysia bennettiae</name>
    <dbReference type="NCBI Taxonomy" id="3127016"/>
    <lineage>
        <taxon>Bacteria</taxon>
        <taxon>Bacillati</taxon>
        <taxon>Candidatus Dormiibacterota</taxon>
        <taxon>Candidatus Dormibacteria</taxon>
        <taxon>Candidatus Dormibacterales</taxon>
        <taxon>Candidatus Dormibacteraceae</taxon>
        <taxon>Candidatus Nephthysia</taxon>
    </lineage>
</organism>
<keyword evidence="4 7" id="KW-0812">Transmembrane</keyword>
<evidence type="ECO:0000256" key="5">
    <source>
        <dbReference type="ARBA" id="ARBA00022989"/>
    </source>
</evidence>
<proteinExistence type="inferred from homology"/>
<feature type="transmembrane region" description="Helical" evidence="7">
    <location>
        <begin position="297"/>
        <end position="314"/>
    </location>
</feature>
<feature type="transmembrane region" description="Helical" evidence="7">
    <location>
        <begin position="272"/>
        <end position="291"/>
    </location>
</feature>
<dbReference type="Pfam" id="PF07690">
    <property type="entry name" value="MFS_1"/>
    <property type="match status" value="1"/>
</dbReference>
<feature type="transmembrane region" description="Helical" evidence="7">
    <location>
        <begin position="67"/>
        <end position="87"/>
    </location>
</feature>
<feature type="transmembrane region" description="Helical" evidence="7">
    <location>
        <begin position="93"/>
        <end position="114"/>
    </location>
</feature>
<evidence type="ECO:0000313" key="10">
    <source>
        <dbReference type="Proteomes" id="UP000612893"/>
    </source>
</evidence>
<protein>
    <submittedName>
        <fullName evidence="9">MFS transporter</fullName>
    </submittedName>
</protein>
<keyword evidence="5 7" id="KW-1133">Transmembrane helix</keyword>
<feature type="transmembrane region" description="Helical" evidence="7">
    <location>
        <begin position="360"/>
        <end position="379"/>
    </location>
</feature>
<sequence length="406" mass="41129">MRGDRVLGISFGCFVGLGMADASLGAAWPHIRSTFGVRLDALGLLLVLSTVGFAASGLAMGRLMRRFGSAVLIGAGVGGMSIALLLLAVSPTWLGIMLASLLLGLVAAPVDTGLQTMTALRRGVRAMSLLHASYGLGAMLGPLLLTGLLLLALSWRVDYLSLAALQALLLLVVWLSRRYWPRDPARDSTGAPAEEAAAPRPPAATTLVVVGLFFTYVGLEISAGQWAASFFEGGRAVAVGLTGILVACFWGGLALGRLVAGVVGHRFSPTRLLDLSLAATALGVLAFWLFSEVAIEAAGLVLMGFGLASIYPVLMQLTPARTGAAGTAGAVGYQAAAGAVGSAVVPGAVGIALQQWGLGLLGPLLAGLAAVLILLRVLAAGRLAGARAPAAPVGASESVNPGSLPR</sequence>
<dbReference type="Proteomes" id="UP000612893">
    <property type="component" value="Unassembled WGS sequence"/>
</dbReference>
<comment type="caution">
    <text evidence="9">The sequence shown here is derived from an EMBL/GenBank/DDBJ whole genome shotgun (WGS) entry which is preliminary data.</text>
</comment>
<evidence type="ECO:0000256" key="3">
    <source>
        <dbReference type="ARBA" id="ARBA00022448"/>
    </source>
</evidence>
<dbReference type="PRINTS" id="PR00173">
    <property type="entry name" value="EDTRNSPORT"/>
</dbReference>
<dbReference type="EMBL" id="JAEKNR010000198">
    <property type="protein sequence ID" value="MBJ7600283.1"/>
    <property type="molecule type" value="Genomic_DNA"/>
</dbReference>
<feature type="domain" description="Major facilitator superfamily (MFS) profile" evidence="8">
    <location>
        <begin position="1"/>
        <end position="384"/>
    </location>
</feature>
<evidence type="ECO:0000256" key="2">
    <source>
        <dbReference type="ARBA" id="ARBA00008335"/>
    </source>
</evidence>
<feature type="transmembrane region" description="Helical" evidence="7">
    <location>
        <begin position="335"/>
        <end position="354"/>
    </location>
</feature>
<dbReference type="InterPro" id="IPR011701">
    <property type="entry name" value="MFS"/>
</dbReference>
<evidence type="ECO:0000259" key="8">
    <source>
        <dbReference type="PROSITE" id="PS50850"/>
    </source>
</evidence>
<dbReference type="SUPFAM" id="SSF103473">
    <property type="entry name" value="MFS general substrate transporter"/>
    <property type="match status" value="1"/>
</dbReference>
<comment type="similarity">
    <text evidence="2">Belongs to the major facilitator superfamily.</text>
</comment>